<proteinExistence type="predicted"/>
<dbReference type="Proteomes" id="UP000187609">
    <property type="component" value="Unassembled WGS sequence"/>
</dbReference>
<keyword evidence="3" id="KW-1185">Reference proteome</keyword>
<dbReference type="EMBL" id="MJEQ01000163">
    <property type="protein sequence ID" value="OIT38893.1"/>
    <property type="molecule type" value="Genomic_DNA"/>
</dbReference>
<evidence type="ECO:0000256" key="1">
    <source>
        <dbReference type="SAM" id="Coils"/>
    </source>
</evidence>
<reference evidence="2" key="1">
    <citation type="submission" date="2016-11" db="EMBL/GenBank/DDBJ databases">
        <title>The genome of Nicotiana attenuata.</title>
        <authorList>
            <person name="Xu S."/>
            <person name="Brockmoeller T."/>
            <person name="Gaquerel E."/>
            <person name="Navarro A."/>
            <person name="Kuhl H."/>
            <person name="Gase K."/>
            <person name="Ling Z."/>
            <person name="Zhou W."/>
            <person name="Kreitzer C."/>
            <person name="Stanke M."/>
            <person name="Tang H."/>
            <person name="Lyons E."/>
            <person name="Pandey P."/>
            <person name="Pandey S.P."/>
            <person name="Timmermann B."/>
            <person name="Baldwin I.T."/>
        </authorList>
    </citation>
    <scope>NUCLEOTIDE SEQUENCE [LARGE SCALE GENOMIC DNA]</scope>
    <source>
        <strain evidence="2">UT</strain>
    </source>
</reference>
<comment type="caution">
    <text evidence="2">The sequence shown here is derived from an EMBL/GenBank/DDBJ whole genome shotgun (WGS) entry which is preliminary data.</text>
</comment>
<accession>A0A314LBL6</accession>
<dbReference type="SMR" id="A0A314LBL6"/>
<dbReference type="Gramene" id="OIT38893">
    <property type="protein sequence ID" value="OIT38893"/>
    <property type="gene ID" value="A4A49_58327"/>
</dbReference>
<sequence length="84" mass="9708">MDSFIRLKKFPKKSLKSRGEAPIGAKAGLFWEHLPPLDPEAVAKMMQEIRNHIRGLEERKEALLQERRELTARVARIASDSQRE</sequence>
<evidence type="ECO:0000313" key="3">
    <source>
        <dbReference type="Proteomes" id="UP000187609"/>
    </source>
</evidence>
<gene>
    <name evidence="2" type="ORF">A4A49_58327</name>
</gene>
<evidence type="ECO:0000313" key="2">
    <source>
        <dbReference type="EMBL" id="OIT38893.1"/>
    </source>
</evidence>
<feature type="coiled-coil region" evidence="1">
    <location>
        <begin position="46"/>
        <end position="80"/>
    </location>
</feature>
<name>A0A314LBL6_NICAT</name>
<keyword evidence="1" id="KW-0175">Coiled coil</keyword>
<dbReference type="PANTHER" id="PTHR36344">
    <property type="entry name" value="RX N-TERMINAL DOMAIN-CONTAINING PROTEIN"/>
    <property type="match status" value="1"/>
</dbReference>
<protein>
    <submittedName>
        <fullName evidence="2">Uncharacterized protein</fullName>
    </submittedName>
</protein>
<dbReference type="AlphaFoldDB" id="A0A314LBL6"/>
<dbReference type="PANTHER" id="PTHR36344:SF1">
    <property type="entry name" value="RX N-TERMINAL DOMAIN-CONTAINING PROTEIN"/>
    <property type="match status" value="1"/>
</dbReference>
<organism evidence="2 3">
    <name type="scientific">Nicotiana attenuata</name>
    <name type="common">Coyote tobacco</name>
    <dbReference type="NCBI Taxonomy" id="49451"/>
    <lineage>
        <taxon>Eukaryota</taxon>
        <taxon>Viridiplantae</taxon>
        <taxon>Streptophyta</taxon>
        <taxon>Embryophyta</taxon>
        <taxon>Tracheophyta</taxon>
        <taxon>Spermatophyta</taxon>
        <taxon>Magnoliopsida</taxon>
        <taxon>eudicotyledons</taxon>
        <taxon>Gunneridae</taxon>
        <taxon>Pentapetalae</taxon>
        <taxon>asterids</taxon>
        <taxon>lamiids</taxon>
        <taxon>Solanales</taxon>
        <taxon>Solanaceae</taxon>
        <taxon>Nicotianoideae</taxon>
        <taxon>Nicotianeae</taxon>
        <taxon>Nicotiana</taxon>
    </lineage>
</organism>